<dbReference type="AlphaFoldDB" id="A0AAD2HP32"/>
<accession>A0AAD2HP32</accession>
<evidence type="ECO:0000313" key="2">
    <source>
        <dbReference type="Proteomes" id="UP001295794"/>
    </source>
</evidence>
<sequence>MRCDECSIFQEKRAEDETGAPTSTSSARLFPPQTSIAALPIELLAEIFELVVIEGVVRHGFLETDCSVRPSSQAHKLGQVCAHWRRIAYGTPKLWNKAPIYVRLGTEELSPRHLAQLGAALTRSEPLSIVVALKHAEGADSDLVAALRDQVEEAVLPTTERWRALSLTAPDLGSLARKSFPGLESLHLSGLAKQQDPIDQFLGCSRLRMVRLQLRNTLDVTSVLLPWSRLTTLSLHESSLDVCSSILQLCTNLVTAQIFSKSYPDGASTVGAASIQTLPFLQNLEVNCQIPKESRDTTHLGAFLAPFAFPALASLSLTFTRVFWRTEQITACLGRSPGIATLQLALPGHVSVQHVLEVIRCAPKLQSLSVSRKGHTDDALMNALCVSSSPSSEDETGVPAVRLLRTLRLDCGFRLESLERLLQSRSGSTSSSLQHLYVYTGSCPGRRWVKQLRAMLKEFEEKGMKLHLEY</sequence>
<evidence type="ECO:0008006" key="3">
    <source>
        <dbReference type="Google" id="ProtNLM"/>
    </source>
</evidence>
<protein>
    <recommendedName>
        <fullName evidence="3">F-box domain-containing protein</fullName>
    </recommendedName>
</protein>
<name>A0AAD2HP32_9AGAR</name>
<keyword evidence="2" id="KW-1185">Reference proteome</keyword>
<dbReference type="Gene3D" id="3.80.10.10">
    <property type="entry name" value="Ribonuclease Inhibitor"/>
    <property type="match status" value="1"/>
</dbReference>
<proteinExistence type="predicted"/>
<comment type="caution">
    <text evidence="1">The sequence shown here is derived from an EMBL/GenBank/DDBJ whole genome shotgun (WGS) entry which is preliminary data.</text>
</comment>
<dbReference type="EMBL" id="CAVNYO010000419">
    <property type="protein sequence ID" value="CAK5277532.1"/>
    <property type="molecule type" value="Genomic_DNA"/>
</dbReference>
<reference evidence="1" key="1">
    <citation type="submission" date="2023-11" db="EMBL/GenBank/DDBJ databases">
        <authorList>
            <person name="De Vega J J."/>
            <person name="De Vega J J."/>
        </authorList>
    </citation>
    <scope>NUCLEOTIDE SEQUENCE</scope>
</reference>
<evidence type="ECO:0000313" key="1">
    <source>
        <dbReference type="EMBL" id="CAK5277532.1"/>
    </source>
</evidence>
<dbReference type="InterPro" id="IPR032675">
    <property type="entry name" value="LRR_dom_sf"/>
</dbReference>
<dbReference type="SUPFAM" id="SSF52047">
    <property type="entry name" value="RNI-like"/>
    <property type="match status" value="1"/>
</dbReference>
<organism evidence="1 2">
    <name type="scientific">Mycena citricolor</name>
    <dbReference type="NCBI Taxonomy" id="2018698"/>
    <lineage>
        <taxon>Eukaryota</taxon>
        <taxon>Fungi</taxon>
        <taxon>Dikarya</taxon>
        <taxon>Basidiomycota</taxon>
        <taxon>Agaricomycotina</taxon>
        <taxon>Agaricomycetes</taxon>
        <taxon>Agaricomycetidae</taxon>
        <taxon>Agaricales</taxon>
        <taxon>Marasmiineae</taxon>
        <taxon>Mycenaceae</taxon>
        <taxon>Mycena</taxon>
    </lineage>
</organism>
<dbReference type="Gene3D" id="1.20.1280.50">
    <property type="match status" value="1"/>
</dbReference>
<dbReference type="PANTHER" id="PTHR38926:SF5">
    <property type="entry name" value="F-BOX AND LEUCINE-RICH REPEAT PROTEIN 6"/>
    <property type="match status" value="1"/>
</dbReference>
<gene>
    <name evidence="1" type="ORF">MYCIT1_LOCUS26549</name>
</gene>
<dbReference type="Proteomes" id="UP001295794">
    <property type="component" value="Unassembled WGS sequence"/>
</dbReference>
<dbReference type="PANTHER" id="PTHR38926">
    <property type="entry name" value="F-BOX DOMAIN CONTAINING PROTEIN, EXPRESSED"/>
    <property type="match status" value="1"/>
</dbReference>